<dbReference type="InterPro" id="IPR046335">
    <property type="entry name" value="LacI/GalR-like_sensor"/>
</dbReference>
<dbReference type="Pfam" id="PF22177">
    <property type="entry name" value="PBP1_XylR"/>
    <property type="match status" value="1"/>
</dbReference>
<protein>
    <submittedName>
        <fullName evidence="5">DNA-binding transcriptional regulator</fullName>
    </submittedName>
</protein>
<dbReference type="Gene3D" id="3.40.50.2300">
    <property type="match status" value="2"/>
</dbReference>
<dbReference type="SUPFAM" id="SSF46689">
    <property type="entry name" value="Homeodomain-like"/>
    <property type="match status" value="1"/>
</dbReference>
<dbReference type="InterPro" id="IPR009057">
    <property type="entry name" value="Homeodomain-like_sf"/>
</dbReference>
<dbReference type="InterPro" id="IPR028082">
    <property type="entry name" value="Peripla_BP_I"/>
</dbReference>
<keyword evidence="3" id="KW-0804">Transcription</keyword>
<proteinExistence type="predicted"/>
<accession>A0ABW9G5F7</accession>
<evidence type="ECO:0000313" key="6">
    <source>
        <dbReference type="Proteomes" id="UP001629953"/>
    </source>
</evidence>
<dbReference type="PANTHER" id="PTHR30146">
    <property type="entry name" value="LACI-RELATED TRANSCRIPTIONAL REPRESSOR"/>
    <property type="match status" value="1"/>
</dbReference>
<dbReference type="PROSITE" id="PS01124">
    <property type="entry name" value="HTH_ARAC_FAMILY_2"/>
    <property type="match status" value="1"/>
</dbReference>
<reference evidence="5 6" key="1">
    <citation type="journal article" date="2013" name="Int. J. Syst. Evol. Microbiol.">
        <title>Celerinatantimonas yamalensis sp. nov., a cold-adapted diazotrophic bacterium from a cold permafrost brine.</title>
        <authorList>
            <person name="Shcherbakova V."/>
            <person name="Chuvilskaya N."/>
            <person name="Rivkina E."/>
            <person name="Demidov N."/>
            <person name="Uchaeva V."/>
            <person name="Suetin S."/>
            <person name="Suzina N."/>
            <person name="Gilichinsky D."/>
        </authorList>
    </citation>
    <scope>NUCLEOTIDE SEQUENCE [LARGE SCALE GENOMIC DNA]</scope>
    <source>
        <strain evidence="5 6">C7</strain>
    </source>
</reference>
<keyword evidence="2 5" id="KW-0238">DNA-binding</keyword>
<dbReference type="CDD" id="cd01543">
    <property type="entry name" value="PBP1_XylR"/>
    <property type="match status" value="1"/>
</dbReference>
<evidence type="ECO:0000313" key="5">
    <source>
        <dbReference type="EMBL" id="MFM2484465.1"/>
    </source>
</evidence>
<dbReference type="PANTHER" id="PTHR30146:SF24">
    <property type="entry name" value="XYLOSE OPERON REGULATORY PROTEIN"/>
    <property type="match status" value="1"/>
</dbReference>
<keyword evidence="6" id="KW-1185">Reference proteome</keyword>
<sequence length="397" mass="45580">MKTKRFIRLLFNANKTYDRQVIAGVGRYLNTAQCNWEIFLEDDFRTQQTSLKQWQGDGLIADLDDPYIEHHIARLNVPVVGIGGSYACAEHYPNVPYVATDNRQVIMLAFEHLKSRGLEHFAFYGIPRDPHYRWANEREKAFATVTQQEGFASHIFHGHIIDSQNWPIAQQQLCRWLEELPKPIGIIAVTDSRARHLLQACDELSLMVPERIAIVGIDDEEVARYLTRTSLSSVQQGCQEMGYRAAELLDKLLASKSLTASPSRILIPPLTIHARQSSDFQALNDPYVIQAMHYIRQHACHGIKTEQVLDYIGLSRSNLEARFKLEQGQSIHQTIHHFKLQQACQLLRTTDISIAQIAYYCGYPSIQYMYAVFKKNFNLTPKKYRNRESILTSSDVL</sequence>
<dbReference type="Pfam" id="PF12833">
    <property type="entry name" value="HTH_18"/>
    <property type="match status" value="1"/>
</dbReference>
<dbReference type="RefSeq" id="WP_408622643.1">
    <property type="nucleotide sequence ID" value="NZ_JBEQCT010000002.1"/>
</dbReference>
<comment type="caution">
    <text evidence="5">The sequence shown here is derived from an EMBL/GenBank/DDBJ whole genome shotgun (WGS) entry which is preliminary data.</text>
</comment>
<evidence type="ECO:0000256" key="3">
    <source>
        <dbReference type="ARBA" id="ARBA00023163"/>
    </source>
</evidence>
<name>A0ABW9G5F7_9GAMM</name>
<dbReference type="SUPFAM" id="SSF53822">
    <property type="entry name" value="Periplasmic binding protein-like I"/>
    <property type="match status" value="1"/>
</dbReference>
<feature type="domain" description="HTH araC/xylS-type" evidence="4">
    <location>
        <begin position="289"/>
        <end position="387"/>
    </location>
</feature>
<dbReference type="EMBL" id="JBEQCT010000002">
    <property type="protein sequence ID" value="MFM2484465.1"/>
    <property type="molecule type" value="Genomic_DNA"/>
</dbReference>
<evidence type="ECO:0000256" key="1">
    <source>
        <dbReference type="ARBA" id="ARBA00023015"/>
    </source>
</evidence>
<dbReference type="Pfam" id="PF13377">
    <property type="entry name" value="Peripla_BP_3"/>
    <property type="match status" value="1"/>
</dbReference>
<dbReference type="SMART" id="SM00342">
    <property type="entry name" value="HTH_ARAC"/>
    <property type="match status" value="1"/>
</dbReference>
<gene>
    <name evidence="5" type="ORF">ABUE30_05195</name>
</gene>
<dbReference type="InterPro" id="IPR054031">
    <property type="entry name" value="XylR_PBP1"/>
</dbReference>
<dbReference type="GO" id="GO:0003677">
    <property type="term" value="F:DNA binding"/>
    <property type="evidence" value="ECO:0007669"/>
    <property type="project" value="UniProtKB-KW"/>
</dbReference>
<dbReference type="Proteomes" id="UP001629953">
    <property type="component" value="Unassembled WGS sequence"/>
</dbReference>
<keyword evidence="1" id="KW-0805">Transcription regulation</keyword>
<evidence type="ECO:0000259" key="4">
    <source>
        <dbReference type="PROSITE" id="PS01124"/>
    </source>
</evidence>
<evidence type="ECO:0000256" key="2">
    <source>
        <dbReference type="ARBA" id="ARBA00023125"/>
    </source>
</evidence>
<dbReference type="Gene3D" id="1.10.10.60">
    <property type="entry name" value="Homeodomain-like"/>
    <property type="match status" value="1"/>
</dbReference>
<dbReference type="InterPro" id="IPR018060">
    <property type="entry name" value="HTH_AraC"/>
</dbReference>
<organism evidence="5 6">
    <name type="scientific">Celerinatantimonas yamalensis</name>
    <dbReference type="NCBI Taxonomy" id="559956"/>
    <lineage>
        <taxon>Bacteria</taxon>
        <taxon>Pseudomonadati</taxon>
        <taxon>Pseudomonadota</taxon>
        <taxon>Gammaproteobacteria</taxon>
        <taxon>Celerinatantimonadaceae</taxon>
        <taxon>Celerinatantimonas</taxon>
    </lineage>
</organism>